<protein>
    <submittedName>
        <fullName evidence="1">Uncharacterized protein</fullName>
    </submittedName>
</protein>
<name>A0A3M8DHZ6_9BACL</name>
<dbReference type="Proteomes" id="UP000269573">
    <property type="component" value="Unassembled WGS sequence"/>
</dbReference>
<organism evidence="1 2">
    <name type="scientific">Brevibacillus nitrificans</name>
    <dbReference type="NCBI Taxonomy" id="651560"/>
    <lineage>
        <taxon>Bacteria</taxon>
        <taxon>Bacillati</taxon>
        <taxon>Bacillota</taxon>
        <taxon>Bacilli</taxon>
        <taxon>Bacillales</taxon>
        <taxon>Paenibacillaceae</taxon>
        <taxon>Brevibacillus</taxon>
    </lineage>
</organism>
<evidence type="ECO:0000313" key="1">
    <source>
        <dbReference type="EMBL" id="RNB86767.1"/>
    </source>
</evidence>
<comment type="caution">
    <text evidence="1">The sequence shown here is derived from an EMBL/GenBank/DDBJ whole genome shotgun (WGS) entry which is preliminary data.</text>
</comment>
<gene>
    <name evidence="1" type="ORF">EDM59_11430</name>
</gene>
<accession>A0A3M8DHZ6</accession>
<keyword evidence="2" id="KW-1185">Reference proteome</keyword>
<dbReference type="AlphaFoldDB" id="A0A3M8DHZ6"/>
<evidence type="ECO:0000313" key="2">
    <source>
        <dbReference type="Proteomes" id="UP000269573"/>
    </source>
</evidence>
<proteinExistence type="predicted"/>
<reference evidence="1 2" key="1">
    <citation type="submission" date="2018-10" db="EMBL/GenBank/DDBJ databases">
        <title>Phylogenomics of Brevibacillus.</title>
        <authorList>
            <person name="Dunlap C."/>
        </authorList>
    </citation>
    <scope>NUCLEOTIDE SEQUENCE [LARGE SCALE GENOMIC DNA]</scope>
    <source>
        <strain evidence="1 2">JCM 15774</strain>
    </source>
</reference>
<sequence>MTITDVKEAFLACDYPFYKQLTIECNEAVCILYSLHSSCQKPITLQLSTRDALVHQIAVEIIKLRCLELQVHQNNLVQKAS</sequence>
<dbReference type="RefSeq" id="WP_122923715.1">
    <property type="nucleotide sequence ID" value="NZ_RHHU01000005.1"/>
</dbReference>
<dbReference type="EMBL" id="RHHU01000005">
    <property type="protein sequence ID" value="RNB86767.1"/>
    <property type="molecule type" value="Genomic_DNA"/>
</dbReference>